<evidence type="ECO:0000256" key="3">
    <source>
        <dbReference type="ARBA" id="ARBA00022833"/>
    </source>
</evidence>
<evidence type="ECO:0000313" key="6">
    <source>
        <dbReference type="EMBL" id="KAG5582191.1"/>
    </source>
</evidence>
<dbReference type="AlphaFoldDB" id="A0A9J5X395"/>
<proteinExistence type="predicted"/>
<organism evidence="6 7">
    <name type="scientific">Solanum commersonii</name>
    <name type="common">Commerson's wild potato</name>
    <name type="synonym">Commerson's nightshade</name>
    <dbReference type="NCBI Taxonomy" id="4109"/>
    <lineage>
        <taxon>Eukaryota</taxon>
        <taxon>Viridiplantae</taxon>
        <taxon>Streptophyta</taxon>
        <taxon>Embryophyta</taxon>
        <taxon>Tracheophyta</taxon>
        <taxon>Spermatophyta</taxon>
        <taxon>Magnoliopsida</taxon>
        <taxon>eudicotyledons</taxon>
        <taxon>Gunneridae</taxon>
        <taxon>Pentapetalae</taxon>
        <taxon>asterids</taxon>
        <taxon>lamiids</taxon>
        <taxon>Solanales</taxon>
        <taxon>Solanaceae</taxon>
        <taxon>Solanoideae</taxon>
        <taxon>Solaneae</taxon>
        <taxon>Solanum</taxon>
    </lineage>
</organism>
<dbReference type="InterPro" id="IPR007527">
    <property type="entry name" value="Znf_SWIM"/>
</dbReference>
<evidence type="ECO:0000313" key="7">
    <source>
        <dbReference type="Proteomes" id="UP000824120"/>
    </source>
</evidence>
<dbReference type="Pfam" id="PF04434">
    <property type="entry name" value="SWIM"/>
    <property type="match status" value="1"/>
</dbReference>
<comment type="caution">
    <text evidence="6">The sequence shown here is derived from an EMBL/GenBank/DDBJ whole genome shotgun (WGS) entry which is preliminary data.</text>
</comment>
<dbReference type="EMBL" id="JACXVP010000010">
    <property type="protein sequence ID" value="KAG5582191.1"/>
    <property type="molecule type" value="Genomic_DNA"/>
</dbReference>
<dbReference type="GO" id="GO:0008270">
    <property type="term" value="F:zinc ion binding"/>
    <property type="evidence" value="ECO:0007669"/>
    <property type="project" value="UniProtKB-KW"/>
</dbReference>
<evidence type="ECO:0000256" key="2">
    <source>
        <dbReference type="ARBA" id="ARBA00022771"/>
    </source>
</evidence>
<keyword evidence="3" id="KW-0862">Zinc</keyword>
<gene>
    <name evidence="6" type="ORF">H5410_052818</name>
</gene>
<evidence type="ECO:0000256" key="4">
    <source>
        <dbReference type="PROSITE-ProRule" id="PRU00325"/>
    </source>
</evidence>
<dbReference type="InterPro" id="IPR006564">
    <property type="entry name" value="Znf_PMZ"/>
</dbReference>
<feature type="domain" description="SWIM-type" evidence="5">
    <location>
        <begin position="11"/>
        <end position="43"/>
    </location>
</feature>
<reference evidence="6 7" key="1">
    <citation type="submission" date="2020-09" db="EMBL/GenBank/DDBJ databases">
        <title>De no assembly of potato wild relative species, Solanum commersonii.</title>
        <authorList>
            <person name="Cho K."/>
        </authorList>
    </citation>
    <scope>NUCLEOTIDE SEQUENCE [LARGE SCALE GENOMIC DNA]</scope>
    <source>
        <strain evidence="6">LZ3.2</strain>
        <tissue evidence="6">Leaf</tissue>
    </source>
</reference>
<accession>A0A9J5X395</accession>
<dbReference type="PROSITE" id="PS50966">
    <property type="entry name" value="ZF_SWIM"/>
    <property type="match status" value="1"/>
</dbReference>
<evidence type="ECO:0000259" key="5">
    <source>
        <dbReference type="PROSITE" id="PS50966"/>
    </source>
</evidence>
<evidence type="ECO:0000256" key="1">
    <source>
        <dbReference type="ARBA" id="ARBA00022723"/>
    </source>
</evidence>
<keyword evidence="2 4" id="KW-0863">Zinc-finger</keyword>
<keyword evidence="1" id="KW-0479">Metal-binding</keyword>
<name>A0A9J5X395_SOLCO</name>
<protein>
    <recommendedName>
        <fullName evidence="5">SWIM-type domain-containing protein</fullName>
    </recommendedName>
</protein>
<dbReference type="SMART" id="SM00575">
    <property type="entry name" value="ZnF_PMZ"/>
    <property type="match status" value="1"/>
</dbReference>
<sequence length="185" mass="21124">MHDVVDRPKKYIVNLNTKMCSCRRFQNDEIPCGHGMTVLRYRRLHETEFCSPFYSLKNFQDAYVIPVEPIPCESPPNLLATVPVTSLSLIAPALSVEISSNLGLFRGVSICFLDMMMNNHEKEWRKFDSGLWVESCGSEEMCGMVSSTEFRQIPVRRANLSDESRQIPYGRANLSEDVESIEGYM</sequence>
<dbReference type="OrthoDB" id="1939383at2759"/>
<dbReference type="Proteomes" id="UP000824120">
    <property type="component" value="Chromosome 10"/>
</dbReference>
<keyword evidence="7" id="KW-1185">Reference proteome</keyword>